<reference evidence="11 12" key="1">
    <citation type="journal article" date="2012" name="Appl. Environ. Microbiol.">
        <title>Genome Sequence of Thermotolerant Bacillus methanolicus: Features and Regulation Related to Methylotrophy and Production of L-Lysine and L-Glutamate from Methanol.</title>
        <authorList>
            <person name="Heggeset T.M."/>
            <person name="Krog A."/>
            <person name="Balzer S."/>
            <person name="Wentzel A."/>
            <person name="Ellingsen T.E."/>
            <person name="Brautaset T."/>
        </authorList>
    </citation>
    <scope>NUCLEOTIDE SEQUENCE [LARGE SCALE GENOMIC DNA]</scope>
    <source>
        <strain evidence="11 12">PB1</strain>
    </source>
</reference>
<dbReference type="PRINTS" id="PR00260">
    <property type="entry name" value="CHEMTRNSDUCR"/>
</dbReference>
<dbReference type="Pfam" id="PF00672">
    <property type="entry name" value="HAMP"/>
    <property type="match status" value="1"/>
</dbReference>
<comment type="caution">
    <text evidence="11">The sequence shown here is derived from an EMBL/GenBank/DDBJ whole genome shotgun (WGS) entry which is preliminary data.</text>
</comment>
<keyword evidence="8" id="KW-1133">Transmembrane helix</keyword>
<keyword evidence="3 8" id="KW-0472">Membrane</keyword>
<dbReference type="GO" id="GO:0005886">
    <property type="term" value="C:plasma membrane"/>
    <property type="evidence" value="ECO:0007669"/>
    <property type="project" value="UniProtKB-SubCell"/>
</dbReference>
<dbReference type="STRING" id="997296.PB1_15039"/>
<keyword evidence="12" id="KW-1185">Reference proteome</keyword>
<dbReference type="PANTHER" id="PTHR32089:SF112">
    <property type="entry name" value="LYSOZYME-LIKE PROTEIN-RELATED"/>
    <property type="match status" value="1"/>
</dbReference>
<dbReference type="InterPro" id="IPR003660">
    <property type="entry name" value="HAMP_dom"/>
</dbReference>
<dbReference type="Gene3D" id="1.10.8.500">
    <property type="entry name" value="HAMP domain in histidine kinase"/>
    <property type="match status" value="1"/>
</dbReference>
<evidence type="ECO:0000256" key="4">
    <source>
        <dbReference type="ARBA" id="ARBA00023224"/>
    </source>
</evidence>
<evidence type="ECO:0000259" key="9">
    <source>
        <dbReference type="PROSITE" id="PS50111"/>
    </source>
</evidence>
<feature type="domain" description="Methyl-accepting transducer" evidence="9">
    <location>
        <begin position="283"/>
        <end position="533"/>
    </location>
</feature>
<feature type="transmembrane region" description="Helical" evidence="8">
    <location>
        <begin position="27"/>
        <end position="47"/>
    </location>
</feature>
<sequence>MPWMNIQIIKENWINKILTKITLQARLLILILSLLLLTVSSVAYISFMKSKQTTILLMEQRLEREVKTVYAIAQNLMMIYVGDEEKFFKRMNQVIKGQDSELAKDGLKGEYFVLDDKEINPFNINKNTKLKFDEPLLEKIRKKQNGILHENINGELYTISFHKVQELKGIYVIAIPQENYMKNILEMAKYIFILVIISLSLTSLAIVLLVRSLTKPLSDLREVMRKAREGNLDLHVEVKTTTPEITSLVKSFYAMIGQMKELLSNISNTTKNLSTTGKELREVSDQVLEENEQLLEAIHVVKIGAEQTAGSSEESIQRFQEMKNSIYTIFNHMNQIIEKTRVMNKSAENGEKSVGKMVNTITGFENEFTGVKSAVEEVKNYSASIANVVTLIQKIAEQTKLLALNATIEAARAGEAGKGFAVVANEVRKLAEQSTEATEHITKTISEMESISYHATYEFQKLVTNVKSYIDTATTSQKAFDSLMLEIEHVSGMIMGVQEELNVLNESLPKMEKTSENFASVSQETLASAEEMMAASHEQMEKVKKSHAAGEQLTKLSESLEKITRQFQFSKQK</sequence>
<evidence type="ECO:0000256" key="7">
    <source>
        <dbReference type="SAM" id="MobiDB-lite"/>
    </source>
</evidence>
<keyword evidence="8" id="KW-0812">Transmembrane</keyword>
<comment type="subcellular location">
    <subcellularLocation>
        <location evidence="1">Cell membrane</location>
    </subcellularLocation>
</comment>
<dbReference type="eggNOG" id="COG0840">
    <property type="taxonomic scope" value="Bacteria"/>
</dbReference>
<dbReference type="Proteomes" id="UP000010523">
    <property type="component" value="Unassembled WGS sequence"/>
</dbReference>
<dbReference type="InterPro" id="IPR004090">
    <property type="entry name" value="Chemotax_Me-accpt_rcpt"/>
</dbReference>
<comment type="similarity">
    <text evidence="5">Belongs to the methyl-accepting chemotaxis (MCP) protein family.</text>
</comment>
<dbReference type="GO" id="GO:0004888">
    <property type="term" value="F:transmembrane signaling receptor activity"/>
    <property type="evidence" value="ECO:0007669"/>
    <property type="project" value="InterPro"/>
</dbReference>
<protein>
    <submittedName>
        <fullName evidence="11">Methyl-accepting chemotaxis sensor protein</fullName>
    </submittedName>
</protein>
<evidence type="ECO:0000313" key="12">
    <source>
        <dbReference type="Proteomes" id="UP000010523"/>
    </source>
</evidence>
<evidence type="ECO:0000256" key="1">
    <source>
        <dbReference type="ARBA" id="ARBA00004236"/>
    </source>
</evidence>
<evidence type="ECO:0000256" key="5">
    <source>
        <dbReference type="ARBA" id="ARBA00029447"/>
    </source>
</evidence>
<gene>
    <name evidence="11" type="ORF">PB1_15039</name>
</gene>
<dbReference type="CDD" id="cd06225">
    <property type="entry name" value="HAMP"/>
    <property type="match status" value="1"/>
</dbReference>
<proteinExistence type="inferred from homology"/>
<dbReference type="GO" id="GO:0006935">
    <property type="term" value="P:chemotaxis"/>
    <property type="evidence" value="ECO:0007669"/>
    <property type="project" value="InterPro"/>
</dbReference>
<dbReference type="PROSITE" id="PS50885">
    <property type="entry name" value="HAMP"/>
    <property type="match status" value="1"/>
</dbReference>
<dbReference type="Gene3D" id="1.10.287.950">
    <property type="entry name" value="Methyl-accepting chemotaxis protein"/>
    <property type="match status" value="1"/>
</dbReference>
<keyword evidence="2" id="KW-1003">Cell membrane</keyword>
<name>I3DXB3_BACMT</name>
<dbReference type="EMBL" id="AFEU01000003">
    <property type="protein sequence ID" value="EIJ78884.1"/>
    <property type="molecule type" value="Genomic_DNA"/>
</dbReference>
<organism evidence="11 12">
    <name type="scientific">Bacillus methanolicus PB1</name>
    <dbReference type="NCBI Taxonomy" id="997296"/>
    <lineage>
        <taxon>Bacteria</taxon>
        <taxon>Bacillati</taxon>
        <taxon>Bacillota</taxon>
        <taxon>Bacilli</taxon>
        <taxon>Bacillales</taxon>
        <taxon>Bacillaceae</taxon>
        <taxon>Bacillus</taxon>
    </lineage>
</organism>
<dbReference type="GO" id="GO:0007165">
    <property type="term" value="P:signal transduction"/>
    <property type="evidence" value="ECO:0007669"/>
    <property type="project" value="UniProtKB-KW"/>
</dbReference>
<evidence type="ECO:0000256" key="8">
    <source>
        <dbReference type="SAM" id="Phobius"/>
    </source>
</evidence>
<dbReference type="Pfam" id="PF00015">
    <property type="entry name" value="MCPsignal"/>
    <property type="match status" value="1"/>
</dbReference>
<feature type="domain" description="HAMP" evidence="10">
    <location>
        <begin position="211"/>
        <end position="264"/>
    </location>
</feature>
<evidence type="ECO:0000256" key="6">
    <source>
        <dbReference type="PROSITE-ProRule" id="PRU00284"/>
    </source>
</evidence>
<accession>I3DXB3</accession>
<evidence type="ECO:0000313" key="11">
    <source>
        <dbReference type="EMBL" id="EIJ78884.1"/>
    </source>
</evidence>
<dbReference type="PROSITE" id="PS50111">
    <property type="entry name" value="CHEMOTAXIS_TRANSDUC_2"/>
    <property type="match status" value="1"/>
</dbReference>
<dbReference type="PANTHER" id="PTHR32089">
    <property type="entry name" value="METHYL-ACCEPTING CHEMOTAXIS PROTEIN MCPB"/>
    <property type="match status" value="1"/>
</dbReference>
<keyword evidence="4 6" id="KW-0807">Transducer</keyword>
<feature type="transmembrane region" description="Helical" evidence="8">
    <location>
        <begin position="190"/>
        <end position="210"/>
    </location>
</feature>
<evidence type="ECO:0000259" key="10">
    <source>
        <dbReference type="PROSITE" id="PS50885"/>
    </source>
</evidence>
<dbReference type="SUPFAM" id="SSF58104">
    <property type="entry name" value="Methyl-accepting chemotaxis protein (MCP) signaling domain"/>
    <property type="match status" value="1"/>
</dbReference>
<evidence type="ECO:0000256" key="2">
    <source>
        <dbReference type="ARBA" id="ARBA00022475"/>
    </source>
</evidence>
<dbReference type="AlphaFoldDB" id="I3DXB3"/>
<dbReference type="SMART" id="SM00283">
    <property type="entry name" value="MA"/>
    <property type="match status" value="1"/>
</dbReference>
<feature type="region of interest" description="Disordered" evidence="7">
    <location>
        <begin position="531"/>
        <end position="550"/>
    </location>
</feature>
<dbReference type="OrthoDB" id="2010115at2"/>
<dbReference type="InterPro" id="IPR004089">
    <property type="entry name" value="MCPsignal_dom"/>
</dbReference>
<evidence type="ECO:0000256" key="3">
    <source>
        <dbReference type="ARBA" id="ARBA00023136"/>
    </source>
</evidence>
<dbReference type="SMART" id="SM00304">
    <property type="entry name" value="HAMP"/>
    <property type="match status" value="1"/>
</dbReference>
<dbReference type="PATRIC" id="fig|997296.3.peg.3172"/>